<dbReference type="EMBL" id="JACOQH010000002">
    <property type="protein sequence ID" value="MBC5753123.1"/>
    <property type="molecule type" value="Genomic_DNA"/>
</dbReference>
<dbReference type="RefSeq" id="WP_186981696.1">
    <property type="nucleotide sequence ID" value="NZ_JACOQH010000002.1"/>
</dbReference>
<keyword evidence="5" id="KW-1185">Reference proteome</keyword>
<dbReference type="SUPFAM" id="SSF56300">
    <property type="entry name" value="Metallo-dependent phosphatases"/>
    <property type="match status" value="1"/>
</dbReference>
<dbReference type="Gene3D" id="3.60.21.10">
    <property type="match status" value="1"/>
</dbReference>
<dbReference type="Proteomes" id="UP000621540">
    <property type="component" value="Unassembled WGS sequence"/>
</dbReference>
<dbReference type="InterPro" id="IPR029052">
    <property type="entry name" value="Metallo-depent_PP-like"/>
</dbReference>
<proteinExistence type="predicted"/>
<feature type="domain" description="Calcineurin-like phosphoesterase" evidence="3">
    <location>
        <begin position="41"/>
        <end position="219"/>
    </location>
</feature>
<evidence type="ECO:0000313" key="5">
    <source>
        <dbReference type="Proteomes" id="UP000621540"/>
    </source>
</evidence>
<sequence>MKLMIIILCLLLCYLIWQYQELKKFEVTEYELHSKKVTEELRIVMISDLHAHVYGKDNEPLFSAVREKKPDLILIPGDMIVGKKPASYETAYRAFEGLVPVAPVYFSNGNHESKPARKNLPYSPDFFAYEKKVKKLGVHILNNASETVRHGADEINIYGAEIDMACYAKGKKVPLADSFLEEHLGKAGDSYNILLAHNPAHSPKYAAWGADLSLCGHNHGGLVRIPGIGSLISPQFVLFPKYDAGRFSFGQREVIIGRGLGTHTFHIRIFNRAELVFIRVLPEK</sequence>
<organism evidence="4 5">
    <name type="scientific">Roseburia yibonii</name>
    <dbReference type="NCBI Taxonomy" id="2763063"/>
    <lineage>
        <taxon>Bacteria</taxon>
        <taxon>Bacillati</taxon>
        <taxon>Bacillota</taxon>
        <taxon>Clostridia</taxon>
        <taxon>Lachnospirales</taxon>
        <taxon>Lachnospiraceae</taxon>
        <taxon>Roseburia</taxon>
    </lineage>
</organism>
<name>A0ABR7I867_9FIRM</name>
<gene>
    <name evidence="4" type="ORF">H8Z76_03620</name>
</gene>
<keyword evidence="1" id="KW-0479">Metal-binding</keyword>
<dbReference type="PANTHER" id="PTHR31302:SF31">
    <property type="entry name" value="PHOSPHODIESTERASE YAEI"/>
    <property type="match status" value="1"/>
</dbReference>
<accession>A0ABR7I867</accession>
<protein>
    <submittedName>
        <fullName evidence="4">Metallophosphoesterase</fullName>
    </submittedName>
</protein>
<evidence type="ECO:0000259" key="3">
    <source>
        <dbReference type="Pfam" id="PF00149"/>
    </source>
</evidence>
<dbReference type="Pfam" id="PF00149">
    <property type="entry name" value="Metallophos"/>
    <property type="match status" value="1"/>
</dbReference>
<dbReference type="PANTHER" id="PTHR31302">
    <property type="entry name" value="TRANSMEMBRANE PROTEIN WITH METALLOPHOSPHOESTERASE DOMAIN-RELATED"/>
    <property type="match status" value="1"/>
</dbReference>
<evidence type="ECO:0000256" key="2">
    <source>
        <dbReference type="ARBA" id="ARBA00022801"/>
    </source>
</evidence>
<dbReference type="InterPro" id="IPR004843">
    <property type="entry name" value="Calcineurin-like_PHP"/>
</dbReference>
<evidence type="ECO:0000256" key="1">
    <source>
        <dbReference type="ARBA" id="ARBA00022723"/>
    </source>
</evidence>
<reference evidence="4 5" key="1">
    <citation type="submission" date="2020-08" db="EMBL/GenBank/DDBJ databases">
        <title>Genome public.</title>
        <authorList>
            <person name="Liu C."/>
            <person name="Sun Q."/>
        </authorList>
    </citation>
    <scope>NUCLEOTIDE SEQUENCE [LARGE SCALE GENOMIC DNA]</scope>
    <source>
        <strain evidence="4 5">BX0805</strain>
    </source>
</reference>
<dbReference type="InterPro" id="IPR051158">
    <property type="entry name" value="Metallophosphoesterase_sf"/>
</dbReference>
<evidence type="ECO:0000313" key="4">
    <source>
        <dbReference type="EMBL" id="MBC5753123.1"/>
    </source>
</evidence>
<comment type="caution">
    <text evidence="4">The sequence shown here is derived from an EMBL/GenBank/DDBJ whole genome shotgun (WGS) entry which is preliminary data.</text>
</comment>
<keyword evidence="2" id="KW-0378">Hydrolase</keyword>